<dbReference type="Proteomes" id="UP000006039">
    <property type="component" value="Unassembled WGS sequence"/>
</dbReference>
<feature type="signal peptide" evidence="2">
    <location>
        <begin position="1"/>
        <end position="23"/>
    </location>
</feature>
<evidence type="ECO:0000256" key="1">
    <source>
        <dbReference type="SAM" id="MobiDB-lite"/>
    </source>
</evidence>
<dbReference type="VEuPathDB" id="FungiDB:GGTG_02702"/>
<keyword evidence="2" id="KW-0732">Signal</keyword>
<feature type="chain" id="PRO_5015094284" evidence="2">
    <location>
        <begin position="24"/>
        <end position="107"/>
    </location>
</feature>
<protein>
    <submittedName>
        <fullName evidence="3 4">Uncharacterized protein</fullName>
    </submittedName>
</protein>
<dbReference type="AlphaFoldDB" id="J3NN44"/>
<gene>
    <name evidence="4" type="primary">20343160</name>
    <name evidence="3" type="ORF">GGTG_02702</name>
</gene>
<name>J3NN44_GAET3</name>
<dbReference type="EnsemblFungi" id="EJT77596">
    <property type="protein sequence ID" value="EJT77596"/>
    <property type="gene ID" value="GGTG_02702"/>
</dbReference>
<evidence type="ECO:0000313" key="3">
    <source>
        <dbReference type="EMBL" id="EJT77596.1"/>
    </source>
</evidence>
<evidence type="ECO:0000313" key="5">
    <source>
        <dbReference type="Proteomes" id="UP000006039"/>
    </source>
</evidence>
<keyword evidence="5" id="KW-1185">Reference proteome</keyword>
<reference evidence="4" key="5">
    <citation type="submission" date="2018-04" db="UniProtKB">
        <authorList>
            <consortium name="EnsemblFungi"/>
        </authorList>
    </citation>
    <scope>IDENTIFICATION</scope>
    <source>
        <strain evidence="4">R3-111a-1</strain>
    </source>
</reference>
<reference evidence="4" key="4">
    <citation type="journal article" date="2015" name="G3 (Bethesda)">
        <title>Genome sequences of three phytopathogenic species of the Magnaporthaceae family of fungi.</title>
        <authorList>
            <person name="Okagaki L.H."/>
            <person name="Nunes C.C."/>
            <person name="Sailsbery J."/>
            <person name="Clay B."/>
            <person name="Brown D."/>
            <person name="John T."/>
            <person name="Oh Y."/>
            <person name="Young N."/>
            <person name="Fitzgerald M."/>
            <person name="Haas B.J."/>
            <person name="Zeng Q."/>
            <person name="Young S."/>
            <person name="Adiconis X."/>
            <person name="Fan L."/>
            <person name="Levin J.Z."/>
            <person name="Mitchell T.K."/>
            <person name="Okubara P.A."/>
            <person name="Farman M.L."/>
            <person name="Kohn L.M."/>
            <person name="Birren B."/>
            <person name="Ma L.-J."/>
            <person name="Dean R.A."/>
        </authorList>
    </citation>
    <scope>NUCLEOTIDE SEQUENCE</scope>
    <source>
        <strain evidence="4">R3-111a-1</strain>
    </source>
</reference>
<reference evidence="3" key="2">
    <citation type="submission" date="2010-07" db="EMBL/GenBank/DDBJ databases">
        <authorList>
            <consortium name="The Broad Institute Genome Sequencing Platform"/>
            <consortium name="Broad Institute Genome Sequencing Center for Infectious Disease"/>
            <person name="Ma L.-J."/>
            <person name="Dead R."/>
            <person name="Young S."/>
            <person name="Zeng Q."/>
            <person name="Koehrsen M."/>
            <person name="Alvarado L."/>
            <person name="Berlin A."/>
            <person name="Chapman S.B."/>
            <person name="Chen Z."/>
            <person name="Freedman E."/>
            <person name="Gellesch M."/>
            <person name="Goldberg J."/>
            <person name="Griggs A."/>
            <person name="Gujja S."/>
            <person name="Heilman E.R."/>
            <person name="Heiman D."/>
            <person name="Hepburn T."/>
            <person name="Howarth C."/>
            <person name="Jen D."/>
            <person name="Larson L."/>
            <person name="Mehta T."/>
            <person name="Neiman D."/>
            <person name="Pearson M."/>
            <person name="Roberts A."/>
            <person name="Saif S."/>
            <person name="Shea T."/>
            <person name="Shenoy N."/>
            <person name="Sisk P."/>
            <person name="Stolte C."/>
            <person name="Sykes S."/>
            <person name="Walk T."/>
            <person name="White J."/>
            <person name="Yandava C."/>
            <person name="Haas B."/>
            <person name="Nusbaum C."/>
            <person name="Birren B."/>
        </authorList>
    </citation>
    <scope>NUCLEOTIDE SEQUENCE</scope>
    <source>
        <strain evidence="3">R3-111a-1</strain>
    </source>
</reference>
<dbReference type="GeneID" id="20343160"/>
<dbReference type="RefSeq" id="XP_009218741.1">
    <property type="nucleotide sequence ID" value="XM_009220477.1"/>
</dbReference>
<proteinExistence type="predicted"/>
<accession>J3NN44</accession>
<evidence type="ECO:0000313" key="4">
    <source>
        <dbReference type="EnsemblFungi" id="EJT77596"/>
    </source>
</evidence>
<organism evidence="3">
    <name type="scientific">Gaeumannomyces tritici (strain R3-111a-1)</name>
    <name type="common">Wheat and barley take-all root rot fungus</name>
    <name type="synonym">Gaeumannomyces graminis var. tritici</name>
    <dbReference type="NCBI Taxonomy" id="644352"/>
    <lineage>
        <taxon>Eukaryota</taxon>
        <taxon>Fungi</taxon>
        <taxon>Dikarya</taxon>
        <taxon>Ascomycota</taxon>
        <taxon>Pezizomycotina</taxon>
        <taxon>Sordariomycetes</taxon>
        <taxon>Sordariomycetidae</taxon>
        <taxon>Magnaporthales</taxon>
        <taxon>Magnaporthaceae</taxon>
        <taxon>Gaeumannomyces</taxon>
    </lineage>
</organism>
<feature type="compositionally biased region" description="Polar residues" evidence="1">
    <location>
        <begin position="98"/>
        <end position="107"/>
    </location>
</feature>
<feature type="region of interest" description="Disordered" evidence="1">
    <location>
        <begin position="34"/>
        <end position="107"/>
    </location>
</feature>
<sequence length="107" mass="11132">MRRGASSVIALCSSLVFPASLSADFNVGLLTGDRREIGSGYKTPTPPPAGARRIHPTNSRARTAATTDASQYPDRHLVSSLEPDGRSGGQARAGDTAAVQSSTFFLA</sequence>
<dbReference type="HOGENOM" id="CLU_2210215_0_0_1"/>
<evidence type="ECO:0000256" key="2">
    <source>
        <dbReference type="SAM" id="SignalP"/>
    </source>
</evidence>
<dbReference type="EMBL" id="GL385396">
    <property type="protein sequence ID" value="EJT77596.1"/>
    <property type="molecule type" value="Genomic_DNA"/>
</dbReference>
<reference evidence="5" key="1">
    <citation type="submission" date="2010-07" db="EMBL/GenBank/DDBJ databases">
        <title>The genome sequence of Gaeumannomyces graminis var. tritici strain R3-111a-1.</title>
        <authorList>
            <consortium name="The Broad Institute Genome Sequencing Platform"/>
            <person name="Ma L.-J."/>
            <person name="Dead R."/>
            <person name="Young S."/>
            <person name="Zeng Q."/>
            <person name="Koehrsen M."/>
            <person name="Alvarado L."/>
            <person name="Berlin A."/>
            <person name="Chapman S.B."/>
            <person name="Chen Z."/>
            <person name="Freedman E."/>
            <person name="Gellesch M."/>
            <person name="Goldberg J."/>
            <person name="Griggs A."/>
            <person name="Gujja S."/>
            <person name="Heilman E.R."/>
            <person name="Heiman D."/>
            <person name="Hepburn T."/>
            <person name="Howarth C."/>
            <person name="Jen D."/>
            <person name="Larson L."/>
            <person name="Mehta T."/>
            <person name="Neiman D."/>
            <person name="Pearson M."/>
            <person name="Roberts A."/>
            <person name="Saif S."/>
            <person name="Shea T."/>
            <person name="Shenoy N."/>
            <person name="Sisk P."/>
            <person name="Stolte C."/>
            <person name="Sykes S."/>
            <person name="Walk T."/>
            <person name="White J."/>
            <person name="Yandava C."/>
            <person name="Haas B."/>
            <person name="Nusbaum C."/>
            <person name="Birren B."/>
        </authorList>
    </citation>
    <scope>NUCLEOTIDE SEQUENCE [LARGE SCALE GENOMIC DNA]</scope>
    <source>
        <strain evidence="5">R3-111a-1</strain>
    </source>
</reference>
<reference evidence="3" key="3">
    <citation type="submission" date="2010-09" db="EMBL/GenBank/DDBJ databases">
        <title>Annotation of Gaeumannomyces graminis var. tritici R3-111a-1.</title>
        <authorList>
            <consortium name="The Broad Institute Genome Sequencing Platform"/>
            <person name="Ma L.-J."/>
            <person name="Dead R."/>
            <person name="Young S.K."/>
            <person name="Zeng Q."/>
            <person name="Gargeya S."/>
            <person name="Fitzgerald M."/>
            <person name="Haas B."/>
            <person name="Abouelleil A."/>
            <person name="Alvarado L."/>
            <person name="Arachchi H.M."/>
            <person name="Berlin A."/>
            <person name="Brown A."/>
            <person name="Chapman S.B."/>
            <person name="Chen Z."/>
            <person name="Dunbar C."/>
            <person name="Freedman E."/>
            <person name="Gearin G."/>
            <person name="Gellesch M."/>
            <person name="Goldberg J."/>
            <person name="Griggs A."/>
            <person name="Gujja S."/>
            <person name="Heiman D."/>
            <person name="Howarth C."/>
            <person name="Larson L."/>
            <person name="Lui A."/>
            <person name="MacDonald P.J.P."/>
            <person name="Mehta T."/>
            <person name="Montmayeur A."/>
            <person name="Murphy C."/>
            <person name="Neiman D."/>
            <person name="Pearson M."/>
            <person name="Priest M."/>
            <person name="Roberts A."/>
            <person name="Saif S."/>
            <person name="Shea T."/>
            <person name="Shenoy N."/>
            <person name="Sisk P."/>
            <person name="Stolte C."/>
            <person name="Sykes S."/>
            <person name="Yandava C."/>
            <person name="Wortman J."/>
            <person name="Nusbaum C."/>
            <person name="Birren B."/>
        </authorList>
    </citation>
    <scope>NUCLEOTIDE SEQUENCE</scope>
    <source>
        <strain evidence="3">R3-111a-1</strain>
    </source>
</reference>